<dbReference type="AlphaFoldDB" id="B9WJU3"/>
<proteinExistence type="predicted"/>
<keyword evidence="2" id="KW-0863">Zinc-finger</keyword>
<dbReference type="Pfam" id="PF00443">
    <property type="entry name" value="UCH"/>
    <property type="match status" value="1"/>
</dbReference>
<sequence length="391" mass="44841">MSNPFSKRRRIEAGDVINREVLDFDFAKVCSQTLSSINVYCCLVCGKYFEGRSESSPAYNHAISTNHQKYLSFETEKFYLLPEGKEIPSQQDVIDYLNPRYTQRDIELLPRISFDLHTKKYLVGYVGLNNIKNNDYANVVVQVLAHIEPIRNHYLLMADNTNSDSLNGHLALLIRKMWSPHLFKSHIAPHEFMNSVIDTSKKRFTLEKGHPKLFLVWLLNGVDGPYECLRGEIEITTTPVVPHEGSEKVEFVSLDTKTTQSKFWFLSVDVPSQVEEVSLVELMRKYDGESTTQGKQEIRTYKIVEYPKFMVVVLEGGSAVVKFGEEMDLNGKKYELLCSVKKNKKSGGWGVSLRTQTGGWVSIEDLQVKEQSSELLFLDKNYILVWRLSNE</sequence>
<dbReference type="Gene3D" id="3.30.40.10">
    <property type="entry name" value="Zinc/RING finger domain, C3HC4 (zinc finger)"/>
    <property type="match status" value="1"/>
</dbReference>
<dbReference type="RefSeq" id="XP_002421559.1">
    <property type="nucleotide sequence ID" value="XM_002421514.1"/>
</dbReference>
<dbReference type="Pfam" id="PF02148">
    <property type="entry name" value="zf-UBP"/>
    <property type="match status" value="1"/>
</dbReference>
<evidence type="ECO:0000313" key="5">
    <source>
        <dbReference type="CGD" id="CAL0000161196"/>
    </source>
</evidence>
<evidence type="ECO:0000313" key="7">
    <source>
        <dbReference type="Proteomes" id="UP000002605"/>
    </source>
</evidence>
<dbReference type="eggNOG" id="KOG2026">
    <property type="taxonomic scope" value="Eukaryota"/>
</dbReference>
<dbReference type="Gene3D" id="3.90.70.10">
    <property type="entry name" value="Cysteine proteinases"/>
    <property type="match status" value="1"/>
</dbReference>
<keyword evidence="1" id="KW-0479">Metal-binding</keyword>
<name>B9WJU3_CANDC</name>
<evidence type="ECO:0000313" key="6">
    <source>
        <dbReference type="EMBL" id="CAX40901.1"/>
    </source>
</evidence>
<dbReference type="InterPro" id="IPR050185">
    <property type="entry name" value="Ub_carboxyl-term_hydrolase"/>
</dbReference>
<dbReference type="InterPro" id="IPR038765">
    <property type="entry name" value="Papain-like_cys_pep_sf"/>
</dbReference>
<dbReference type="GO" id="GO:0008270">
    <property type="term" value="F:zinc ion binding"/>
    <property type="evidence" value="ECO:0007669"/>
    <property type="project" value="UniProtKB-KW"/>
</dbReference>
<keyword evidence="6" id="KW-0378">Hydrolase</keyword>
<dbReference type="GO" id="GO:0004843">
    <property type="term" value="F:cysteine-type deubiquitinase activity"/>
    <property type="evidence" value="ECO:0007669"/>
    <property type="project" value="InterPro"/>
</dbReference>
<dbReference type="SMART" id="SM00290">
    <property type="entry name" value="ZnF_UBP"/>
    <property type="match status" value="1"/>
</dbReference>
<dbReference type="GeneID" id="8049250"/>
<dbReference type="HOGENOM" id="CLU_016848_4_0_1"/>
<dbReference type="InterPro" id="IPR001394">
    <property type="entry name" value="Peptidase_C19_UCH"/>
</dbReference>
<evidence type="ECO:0000259" key="4">
    <source>
        <dbReference type="PROSITE" id="PS50235"/>
    </source>
</evidence>
<gene>
    <name evidence="5" type="ordered locus">Cd36_73520</name>
    <name evidence="6" type="ORF">CD36_73520</name>
</gene>
<dbReference type="SUPFAM" id="SSF57850">
    <property type="entry name" value="RING/U-box"/>
    <property type="match status" value="1"/>
</dbReference>
<dbReference type="OrthoDB" id="10263353at2759"/>
<dbReference type="PROSITE" id="PS50235">
    <property type="entry name" value="USP_3"/>
    <property type="match status" value="1"/>
</dbReference>
<dbReference type="PANTHER" id="PTHR21646">
    <property type="entry name" value="UBIQUITIN CARBOXYL-TERMINAL HYDROLASE"/>
    <property type="match status" value="1"/>
</dbReference>
<organism evidence="6 7">
    <name type="scientific">Candida dubliniensis (strain CD36 / ATCC MYA-646 / CBS 7987 / NCPF 3949 / NRRL Y-17841)</name>
    <name type="common">Yeast</name>
    <dbReference type="NCBI Taxonomy" id="573826"/>
    <lineage>
        <taxon>Eukaryota</taxon>
        <taxon>Fungi</taxon>
        <taxon>Dikarya</taxon>
        <taxon>Ascomycota</taxon>
        <taxon>Saccharomycotina</taxon>
        <taxon>Pichiomycetes</taxon>
        <taxon>Debaryomycetaceae</taxon>
        <taxon>Candida/Lodderomyces clade</taxon>
        <taxon>Candida</taxon>
    </lineage>
</organism>
<reference evidence="6 7" key="1">
    <citation type="journal article" date="2009" name="Genome Res.">
        <title>Comparative genomics of the fungal pathogens Candida dubliniensis and Candida albicans.</title>
        <authorList>
            <person name="Jackson A.P."/>
            <person name="Gamble J.A."/>
            <person name="Yeomans T."/>
            <person name="Moran G.P."/>
            <person name="Saunders D."/>
            <person name="Harris D."/>
            <person name="Aslett M."/>
            <person name="Barrell J.F."/>
            <person name="Butler G."/>
            <person name="Citiulo F."/>
            <person name="Coleman D.C."/>
            <person name="de Groot P.W.J."/>
            <person name="Goodwin T.J."/>
            <person name="Quail M.A."/>
            <person name="McQuillan J."/>
            <person name="Munro C.A."/>
            <person name="Pain A."/>
            <person name="Poulter R.T."/>
            <person name="Rajandream M.A."/>
            <person name="Renauld H."/>
            <person name="Spiering M.J."/>
            <person name="Tivey A."/>
            <person name="Gow N.A.R."/>
            <person name="Barrell B."/>
            <person name="Sullivan D.J."/>
            <person name="Berriman M."/>
        </authorList>
    </citation>
    <scope>NUCLEOTIDE SEQUENCE [LARGE SCALE GENOMIC DNA]</scope>
    <source>
        <strain evidence="7">CD36 / ATCC MYA-646 / CBS 7987 / NCPF 3949 / NRRL Y-17841</strain>
    </source>
</reference>
<feature type="domain" description="USP" evidence="4">
    <location>
        <begin position="126"/>
        <end position="389"/>
    </location>
</feature>
<dbReference type="InterPro" id="IPR028889">
    <property type="entry name" value="USP"/>
</dbReference>
<dbReference type="CGD" id="CAL0000161196">
    <property type="gene designation" value="Cd36_73520"/>
</dbReference>
<dbReference type="Proteomes" id="UP000002605">
    <property type="component" value="Chromosome 7"/>
</dbReference>
<dbReference type="EMBL" id="FM992694">
    <property type="protein sequence ID" value="CAX40901.1"/>
    <property type="molecule type" value="Genomic_DNA"/>
</dbReference>
<dbReference type="KEGG" id="cdu:CD36_73520"/>
<dbReference type="PANTHER" id="PTHR21646:SF16">
    <property type="entry name" value="U4_U6.U5 TRI-SNRNP-ASSOCIATED PROTEIN 2"/>
    <property type="match status" value="1"/>
</dbReference>
<dbReference type="GO" id="GO:0016579">
    <property type="term" value="P:protein deubiquitination"/>
    <property type="evidence" value="ECO:0007669"/>
    <property type="project" value="InterPro"/>
</dbReference>
<accession>B9WJU3</accession>
<keyword evidence="7" id="KW-1185">Reference proteome</keyword>
<keyword evidence="3" id="KW-0862">Zinc</keyword>
<evidence type="ECO:0000256" key="1">
    <source>
        <dbReference type="ARBA" id="ARBA00022723"/>
    </source>
</evidence>
<evidence type="ECO:0000256" key="3">
    <source>
        <dbReference type="ARBA" id="ARBA00022833"/>
    </source>
</evidence>
<dbReference type="SUPFAM" id="SSF54001">
    <property type="entry name" value="Cysteine proteinases"/>
    <property type="match status" value="1"/>
</dbReference>
<dbReference type="VEuPathDB" id="FungiDB:CD36_73520"/>
<protein>
    <submittedName>
        <fullName evidence="6">Ubiquitin carboxyl hydrolase, putative</fullName>
    </submittedName>
</protein>
<dbReference type="InterPro" id="IPR001607">
    <property type="entry name" value="Znf_UBP"/>
</dbReference>
<evidence type="ECO:0000256" key="2">
    <source>
        <dbReference type="ARBA" id="ARBA00022771"/>
    </source>
</evidence>
<dbReference type="InterPro" id="IPR013083">
    <property type="entry name" value="Znf_RING/FYVE/PHD"/>
</dbReference>